<evidence type="ECO:0000313" key="2">
    <source>
        <dbReference type="EMBL" id="GGZ30470.1"/>
    </source>
</evidence>
<reference evidence="2" key="2">
    <citation type="submission" date="2020-09" db="EMBL/GenBank/DDBJ databases">
        <authorList>
            <person name="Sun Q."/>
            <person name="Kim S."/>
        </authorList>
    </citation>
    <scope>NUCLEOTIDE SEQUENCE</scope>
    <source>
        <strain evidence="2">KCTC 12368</strain>
    </source>
</reference>
<protein>
    <recommendedName>
        <fullName evidence="4">Gas vesicle protein</fullName>
    </recommendedName>
</protein>
<dbReference type="RefSeq" id="WP_018474594.1">
    <property type="nucleotide sequence ID" value="NZ_BMWX01000004.1"/>
</dbReference>
<evidence type="ECO:0000256" key="1">
    <source>
        <dbReference type="SAM" id="Phobius"/>
    </source>
</evidence>
<dbReference type="InterPro" id="IPR024623">
    <property type="entry name" value="YtxH"/>
</dbReference>
<feature type="transmembrane region" description="Helical" evidence="1">
    <location>
        <begin position="40"/>
        <end position="59"/>
    </location>
</feature>
<evidence type="ECO:0000313" key="3">
    <source>
        <dbReference type="Proteomes" id="UP000619457"/>
    </source>
</evidence>
<dbReference type="AlphaFoldDB" id="A0A918Q1M7"/>
<gene>
    <name evidence="2" type="ORF">GCM10007049_23990</name>
</gene>
<keyword evidence="3" id="KW-1185">Reference proteome</keyword>
<keyword evidence="1" id="KW-0812">Transmembrane</keyword>
<keyword evidence="1" id="KW-1133">Transmembrane helix</keyword>
<sequence length="115" mass="12634">MHFVTSFEMAYYLKYSTCYSKKDKIILNTKIEKIMGEGKVLLGVVAGLAAGVALGVMFAPDEGTKTRKKVQKQGEDLASSLNGKIDKKFDELKGSISELSKKVKAQKDAVLEKEV</sequence>
<name>A0A918Q1M7_9BACT</name>
<proteinExistence type="predicted"/>
<dbReference type="Pfam" id="PF12732">
    <property type="entry name" value="YtxH"/>
    <property type="match status" value="1"/>
</dbReference>
<organism evidence="2 3">
    <name type="scientific">Echinicola pacifica</name>
    <dbReference type="NCBI Taxonomy" id="346377"/>
    <lineage>
        <taxon>Bacteria</taxon>
        <taxon>Pseudomonadati</taxon>
        <taxon>Bacteroidota</taxon>
        <taxon>Cytophagia</taxon>
        <taxon>Cytophagales</taxon>
        <taxon>Cyclobacteriaceae</taxon>
        <taxon>Echinicola</taxon>
    </lineage>
</organism>
<accession>A0A918Q1M7</accession>
<keyword evidence="1" id="KW-0472">Membrane</keyword>
<evidence type="ECO:0008006" key="4">
    <source>
        <dbReference type="Google" id="ProtNLM"/>
    </source>
</evidence>
<dbReference type="Proteomes" id="UP000619457">
    <property type="component" value="Unassembled WGS sequence"/>
</dbReference>
<comment type="caution">
    <text evidence="2">The sequence shown here is derived from an EMBL/GenBank/DDBJ whole genome shotgun (WGS) entry which is preliminary data.</text>
</comment>
<reference evidence="2" key="1">
    <citation type="journal article" date="2014" name="Int. J. Syst. Evol. Microbiol.">
        <title>Complete genome sequence of Corynebacterium casei LMG S-19264T (=DSM 44701T), isolated from a smear-ripened cheese.</title>
        <authorList>
            <consortium name="US DOE Joint Genome Institute (JGI-PGF)"/>
            <person name="Walter F."/>
            <person name="Albersmeier A."/>
            <person name="Kalinowski J."/>
            <person name="Ruckert C."/>
        </authorList>
    </citation>
    <scope>NUCLEOTIDE SEQUENCE</scope>
    <source>
        <strain evidence="2">KCTC 12368</strain>
    </source>
</reference>
<dbReference type="EMBL" id="BMWX01000004">
    <property type="protein sequence ID" value="GGZ30470.1"/>
    <property type="molecule type" value="Genomic_DNA"/>
</dbReference>